<feature type="domain" description="NADP-dependent oxidoreductase" evidence="5">
    <location>
        <begin position="15"/>
        <end position="340"/>
    </location>
</feature>
<accession>A0AAU7FBU9</accession>
<evidence type="ECO:0000256" key="4">
    <source>
        <dbReference type="ARBA" id="ARBA00070119"/>
    </source>
</evidence>
<evidence type="ECO:0000259" key="5">
    <source>
        <dbReference type="Pfam" id="PF00248"/>
    </source>
</evidence>
<dbReference type="SUPFAM" id="SSF51430">
    <property type="entry name" value="NAD(P)-linked oxidoreductase"/>
    <property type="match status" value="1"/>
</dbReference>
<dbReference type="Pfam" id="PF00248">
    <property type="entry name" value="Aldo_ket_red"/>
    <property type="match status" value="1"/>
</dbReference>
<evidence type="ECO:0000256" key="3">
    <source>
        <dbReference type="ARBA" id="ARBA00038157"/>
    </source>
</evidence>
<dbReference type="NCBIfam" id="NF007912">
    <property type="entry name" value="PRK10625.1"/>
    <property type="match status" value="1"/>
</dbReference>
<proteinExistence type="inferred from homology"/>
<reference evidence="6" key="1">
    <citation type="submission" date="2024-05" db="EMBL/GenBank/DDBJ databases">
        <authorList>
            <person name="Yang L."/>
            <person name="Pan L."/>
        </authorList>
    </citation>
    <scope>NUCLEOTIDE SEQUENCE</scope>
    <source>
        <strain evidence="6">FCG-7</strain>
    </source>
</reference>
<protein>
    <recommendedName>
        <fullName evidence="4">Protein tas</fullName>
    </recommendedName>
</protein>
<sequence>MIYTRLGQSELEVSRICLGTMTYGEQNSEAQAHEQLDYAVAAGVNFIDTAEMYPVPAKAATQGLTEQYIGSWLKNWLKKQPRDQLVIASKVAGPNRGMDWIRGGPQLNREQIIAACDASLKRLNTDYLDLYQIHWPARHVPMFGQTYYEPSQEYAHAPAIAEQLAALDQLVRAGKVRYIGVSNETSWGVSEFVKVAERENLPLIQSIQNVYNLINRNFDHGLAETCHREQVSLLVYSPLAFGLLSGKYIDNPASAGRMTQFANFGSRYLKPHVTPAVAAYHELAKAHGLSTAQMALAWVYSRWYVASTIIGATTMAQLRENIAAQDVVLSEAILAEIEAIHRRCTSPAQ</sequence>
<dbReference type="InterPro" id="IPR023210">
    <property type="entry name" value="NADP_OxRdtase_dom"/>
</dbReference>
<organism evidence="6">
    <name type="scientific">Chitinibacter mangrovi</name>
    <dbReference type="NCBI Taxonomy" id="3153927"/>
    <lineage>
        <taxon>Bacteria</taxon>
        <taxon>Pseudomonadati</taxon>
        <taxon>Pseudomonadota</taxon>
        <taxon>Betaproteobacteria</taxon>
        <taxon>Neisseriales</taxon>
        <taxon>Chitinibacteraceae</taxon>
        <taxon>Chitinibacter</taxon>
    </lineage>
</organism>
<keyword evidence="2" id="KW-0560">Oxidoreductase</keyword>
<keyword evidence="1" id="KW-0521">NADP</keyword>
<gene>
    <name evidence="6" type="ORF">ABHF33_02860</name>
</gene>
<dbReference type="Gene3D" id="3.20.20.100">
    <property type="entry name" value="NADP-dependent oxidoreductase domain"/>
    <property type="match status" value="1"/>
</dbReference>
<dbReference type="EMBL" id="CP157355">
    <property type="protein sequence ID" value="XBM01246.1"/>
    <property type="molecule type" value="Genomic_DNA"/>
</dbReference>
<comment type="similarity">
    <text evidence="3">Belongs to the aldo/keto reductase family. Aldo/keto reductase 2 subfamily.</text>
</comment>
<dbReference type="PANTHER" id="PTHR43364:SF4">
    <property type="entry name" value="NAD(P)-LINKED OXIDOREDUCTASE SUPERFAMILY PROTEIN"/>
    <property type="match status" value="1"/>
</dbReference>
<dbReference type="GO" id="GO:0016491">
    <property type="term" value="F:oxidoreductase activity"/>
    <property type="evidence" value="ECO:0007669"/>
    <property type="project" value="UniProtKB-KW"/>
</dbReference>
<dbReference type="RefSeq" id="WP_348945550.1">
    <property type="nucleotide sequence ID" value="NZ_CP157355.1"/>
</dbReference>
<evidence type="ECO:0000313" key="6">
    <source>
        <dbReference type="EMBL" id="XBM01246.1"/>
    </source>
</evidence>
<dbReference type="KEGG" id="cmav:ABHF33_02860"/>
<name>A0AAU7FBU9_9NEIS</name>
<dbReference type="PANTHER" id="PTHR43364">
    <property type="entry name" value="NADH-SPECIFIC METHYLGLYOXAL REDUCTASE-RELATED"/>
    <property type="match status" value="1"/>
</dbReference>
<dbReference type="InterPro" id="IPR050523">
    <property type="entry name" value="AKR_Detox_Biosynth"/>
</dbReference>
<dbReference type="CDD" id="cd19094">
    <property type="entry name" value="AKR_Tas-like"/>
    <property type="match status" value="1"/>
</dbReference>
<evidence type="ECO:0000256" key="1">
    <source>
        <dbReference type="ARBA" id="ARBA00022857"/>
    </source>
</evidence>
<dbReference type="InterPro" id="IPR036812">
    <property type="entry name" value="NAD(P)_OxRdtase_dom_sf"/>
</dbReference>
<dbReference type="FunFam" id="3.20.20.100:FF:000005">
    <property type="entry name" value="NADP(H)-dependent aldo-keto reductase"/>
    <property type="match status" value="1"/>
</dbReference>
<evidence type="ECO:0000256" key="2">
    <source>
        <dbReference type="ARBA" id="ARBA00023002"/>
    </source>
</evidence>
<dbReference type="AlphaFoldDB" id="A0AAU7FBU9"/>